<name>A0AA87ZAL2_FICCA</name>
<keyword evidence="3" id="KW-1185">Reference proteome</keyword>
<evidence type="ECO:0000313" key="3">
    <source>
        <dbReference type="Proteomes" id="UP001187192"/>
    </source>
</evidence>
<evidence type="ECO:0000313" key="2">
    <source>
        <dbReference type="EMBL" id="GMN24211.1"/>
    </source>
</evidence>
<proteinExistence type="predicted"/>
<dbReference type="Proteomes" id="UP001187192">
    <property type="component" value="Unassembled WGS sequence"/>
</dbReference>
<evidence type="ECO:0000313" key="1">
    <source>
        <dbReference type="EMBL" id="GMN24198.1"/>
    </source>
</evidence>
<organism evidence="2 3">
    <name type="scientific">Ficus carica</name>
    <name type="common">Common fig</name>
    <dbReference type="NCBI Taxonomy" id="3494"/>
    <lineage>
        <taxon>Eukaryota</taxon>
        <taxon>Viridiplantae</taxon>
        <taxon>Streptophyta</taxon>
        <taxon>Embryophyta</taxon>
        <taxon>Tracheophyta</taxon>
        <taxon>Spermatophyta</taxon>
        <taxon>Magnoliopsida</taxon>
        <taxon>eudicotyledons</taxon>
        <taxon>Gunneridae</taxon>
        <taxon>Pentapetalae</taxon>
        <taxon>rosids</taxon>
        <taxon>fabids</taxon>
        <taxon>Rosales</taxon>
        <taxon>Moraceae</taxon>
        <taxon>Ficeae</taxon>
        <taxon>Ficus</taxon>
    </lineage>
</organism>
<dbReference type="EMBL" id="BTGU01008096">
    <property type="protein sequence ID" value="GMN24198.1"/>
    <property type="molecule type" value="Genomic_DNA"/>
</dbReference>
<accession>A0AA87ZAL2</accession>
<comment type="caution">
    <text evidence="2">The sequence shown here is derived from an EMBL/GenBank/DDBJ whole genome shotgun (WGS) entry which is preliminary data.</text>
</comment>
<reference evidence="2" key="1">
    <citation type="submission" date="2023-07" db="EMBL/GenBank/DDBJ databases">
        <title>draft genome sequence of fig (Ficus carica).</title>
        <authorList>
            <person name="Takahashi T."/>
            <person name="Nishimura K."/>
        </authorList>
    </citation>
    <scope>NUCLEOTIDE SEQUENCE</scope>
</reference>
<gene>
    <name evidence="1" type="ORF">TIFTF001_050305</name>
    <name evidence="2" type="ORF">TIFTF001_050306</name>
</gene>
<sequence length="57" mass="6515">MEENAEMGVFGEKKKILKWEFLDLRFEENGNLGTPVPIPIPPPLKQFIAISMPICEK</sequence>
<dbReference type="EMBL" id="BTGU01008097">
    <property type="protein sequence ID" value="GMN24211.1"/>
    <property type="molecule type" value="Genomic_DNA"/>
</dbReference>
<dbReference type="AlphaFoldDB" id="A0AA87ZAL2"/>
<protein>
    <submittedName>
        <fullName evidence="2">Uncharacterized protein</fullName>
    </submittedName>
</protein>
<dbReference type="Gramene" id="FCD_00017432-RA">
    <property type="protein sequence ID" value="FCD_00017432-RA:cds"/>
    <property type="gene ID" value="FCD_00017432"/>
</dbReference>